<dbReference type="Proteomes" id="UP001431209">
    <property type="component" value="Unassembled WGS sequence"/>
</dbReference>
<protein>
    <recommendedName>
        <fullName evidence="4">RGS domain-containing protein</fullName>
    </recommendedName>
</protein>
<dbReference type="AlphaFoldDB" id="A0AAW2ZBE1"/>
<reference evidence="1 3" key="1">
    <citation type="submission" date="2024-03" db="EMBL/GenBank/DDBJ databases">
        <title>The Acrasis kona genome and developmental transcriptomes reveal deep origins of eukaryotic multicellular pathways.</title>
        <authorList>
            <person name="Sheikh S."/>
            <person name="Fu C.-J."/>
            <person name="Brown M.W."/>
            <person name="Baldauf S.L."/>
        </authorList>
    </citation>
    <scope>NUCLEOTIDE SEQUENCE [LARGE SCALE GENOMIC DNA]</scope>
    <source>
        <strain evidence="1 3">ATCC MYA-3509</strain>
    </source>
</reference>
<name>A0AAW2ZBE1_9EUKA</name>
<dbReference type="EMBL" id="JAOPGA020001696">
    <property type="protein sequence ID" value="KAL0490571.1"/>
    <property type="molecule type" value="Genomic_DNA"/>
</dbReference>
<proteinExistence type="predicted"/>
<evidence type="ECO:0000313" key="2">
    <source>
        <dbReference type="EMBL" id="KAL0490571.1"/>
    </source>
</evidence>
<comment type="caution">
    <text evidence="1">The sequence shown here is derived from an EMBL/GenBank/DDBJ whole genome shotgun (WGS) entry which is preliminary data.</text>
</comment>
<evidence type="ECO:0008006" key="4">
    <source>
        <dbReference type="Google" id="ProtNLM"/>
    </source>
</evidence>
<dbReference type="EMBL" id="JAOPGA020001215">
    <property type="protein sequence ID" value="KAL0486308.1"/>
    <property type="molecule type" value="Genomic_DNA"/>
</dbReference>
<keyword evidence="3" id="KW-1185">Reference proteome</keyword>
<gene>
    <name evidence="1" type="ORF">AKO1_001947</name>
    <name evidence="2" type="ORF">AKO1_003040</name>
</gene>
<evidence type="ECO:0000313" key="3">
    <source>
        <dbReference type="Proteomes" id="UP001431209"/>
    </source>
</evidence>
<evidence type="ECO:0000313" key="1">
    <source>
        <dbReference type="EMBL" id="KAL0486308.1"/>
    </source>
</evidence>
<sequence length="203" mass="24113">MLLNELNNADDEFKFMVLLNYEQHDILTRLCFKEYSEGFILLFDSIQCYREEECDEVKDVVFTDAYKNYIDKSSRNTVSRFMDPNLYGRFEELSRVEGGWLRIDRLISELEDFLVKKLKATYDKYCNEKFDYKLTLLYNSPGSSPRVDGEVTLTETIYRAPPCSGNKSAMNLNSAVITNRKRRRTRKNSWNRVSSWFNKLRMF</sequence>
<organism evidence="1 3">
    <name type="scientific">Acrasis kona</name>
    <dbReference type="NCBI Taxonomy" id="1008807"/>
    <lineage>
        <taxon>Eukaryota</taxon>
        <taxon>Discoba</taxon>
        <taxon>Heterolobosea</taxon>
        <taxon>Tetramitia</taxon>
        <taxon>Eutetramitia</taxon>
        <taxon>Acrasidae</taxon>
        <taxon>Acrasis</taxon>
    </lineage>
</organism>
<accession>A0AAW2ZBE1</accession>